<proteinExistence type="inferred from homology"/>
<evidence type="ECO:0000256" key="5">
    <source>
        <dbReference type="SAM" id="MobiDB-lite"/>
    </source>
</evidence>
<dbReference type="PANTHER" id="PTHR38097:SF2">
    <property type="entry name" value="DNA-BINDING PROTEIN STPA"/>
    <property type="match status" value="1"/>
</dbReference>
<feature type="compositionally biased region" description="Low complexity" evidence="5">
    <location>
        <begin position="62"/>
        <end position="73"/>
    </location>
</feature>
<protein>
    <submittedName>
        <fullName evidence="7">H-NS family nucleoid-associated regulatory protein</fullName>
    </submittedName>
</protein>
<keyword evidence="8" id="KW-1185">Reference proteome</keyword>
<evidence type="ECO:0000313" key="7">
    <source>
        <dbReference type="EMBL" id="MEJ8814277.1"/>
    </source>
</evidence>
<sequence length="166" mass="17827">MTRTYDQIQKKIAALQREAESLRNKEVDGVVARIKVAIEHYGLTAEQLGFGTQAGSARRGKAQNAIAASSPAARYTDGNGKTWSGRGPRPGWLKEALANGKSLEDLSIAANPAKAKSSSPKSSPKKRKAKQSYKDDAGHFWSGFGPQPGWLKEAIASGRSLEEFVA</sequence>
<keyword evidence="4" id="KW-0238">DNA-binding</keyword>
<feature type="region of interest" description="Disordered" evidence="5">
    <location>
        <begin position="108"/>
        <end position="148"/>
    </location>
</feature>
<reference evidence="7 8" key="1">
    <citation type="submission" date="2024-03" db="EMBL/GenBank/DDBJ databases">
        <title>Novel species of the genus Variovorax.</title>
        <authorList>
            <person name="Liu Q."/>
            <person name="Xin Y.-H."/>
        </authorList>
    </citation>
    <scope>NUCLEOTIDE SEQUENCE [LARGE SCALE GENOMIC DNA]</scope>
    <source>
        <strain evidence="7 8">KACC 18899</strain>
    </source>
</reference>
<evidence type="ECO:0000256" key="1">
    <source>
        <dbReference type="ARBA" id="ARBA00004453"/>
    </source>
</evidence>
<feature type="compositionally biased region" description="Low complexity" evidence="5">
    <location>
        <begin position="108"/>
        <end position="122"/>
    </location>
</feature>
<evidence type="ECO:0000256" key="2">
    <source>
        <dbReference type="ARBA" id="ARBA00010610"/>
    </source>
</evidence>
<evidence type="ECO:0000256" key="4">
    <source>
        <dbReference type="ARBA" id="ARBA00023125"/>
    </source>
</evidence>
<evidence type="ECO:0000259" key="6">
    <source>
        <dbReference type="SMART" id="SM00528"/>
    </source>
</evidence>
<name>A0ABU8VM89_9BURK</name>
<dbReference type="InterPro" id="IPR027444">
    <property type="entry name" value="H-NS_C_dom"/>
</dbReference>
<dbReference type="InterPro" id="IPR037150">
    <property type="entry name" value="H-NS_C_dom_sf"/>
</dbReference>
<dbReference type="RefSeq" id="WP_340359509.1">
    <property type="nucleotide sequence ID" value="NZ_JBBKZU010000012.1"/>
</dbReference>
<comment type="subcellular location">
    <subcellularLocation>
        <location evidence="1">Cytoplasm</location>
        <location evidence="1">Nucleoid</location>
    </subcellularLocation>
</comment>
<dbReference type="Pfam" id="PF00816">
    <property type="entry name" value="Histone_HNS"/>
    <property type="match status" value="2"/>
</dbReference>
<comment type="similarity">
    <text evidence="2">Belongs to the histone-like protein H-NS family.</text>
</comment>
<feature type="domain" description="DNA-binding protein H-NS-like C-terminal" evidence="6">
    <location>
        <begin position="121"/>
        <end position="166"/>
    </location>
</feature>
<evidence type="ECO:0000256" key="3">
    <source>
        <dbReference type="ARBA" id="ARBA00022490"/>
    </source>
</evidence>
<dbReference type="SMART" id="SM00528">
    <property type="entry name" value="HNS"/>
    <property type="match status" value="2"/>
</dbReference>
<dbReference type="SUPFAM" id="SSF81273">
    <property type="entry name" value="H-NS histone-like proteins"/>
    <property type="match status" value="2"/>
</dbReference>
<organism evidence="7 8">
    <name type="scientific">Variovorax ureilyticus</name>
    <dbReference type="NCBI Taxonomy" id="1836198"/>
    <lineage>
        <taxon>Bacteria</taxon>
        <taxon>Pseudomonadati</taxon>
        <taxon>Pseudomonadota</taxon>
        <taxon>Betaproteobacteria</taxon>
        <taxon>Burkholderiales</taxon>
        <taxon>Comamonadaceae</taxon>
        <taxon>Variovorax</taxon>
    </lineage>
</organism>
<evidence type="ECO:0000313" key="8">
    <source>
        <dbReference type="Proteomes" id="UP001365846"/>
    </source>
</evidence>
<dbReference type="PANTHER" id="PTHR38097">
    <property type="match status" value="1"/>
</dbReference>
<dbReference type="Proteomes" id="UP001365846">
    <property type="component" value="Unassembled WGS sequence"/>
</dbReference>
<feature type="region of interest" description="Disordered" evidence="5">
    <location>
        <begin position="61"/>
        <end position="96"/>
    </location>
</feature>
<feature type="domain" description="DNA-binding protein H-NS-like C-terminal" evidence="6">
    <location>
        <begin position="63"/>
        <end position="108"/>
    </location>
</feature>
<dbReference type="EMBL" id="JBBKZU010000012">
    <property type="protein sequence ID" value="MEJ8814277.1"/>
    <property type="molecule type" value="Genomic_DNA"/>
</dbReference>
<gene>
    <name evidence="7" type="ORF">WKW77_24545</name>
</gene>
<dbReference type="Gene3D" id="4.10.430.10">
    <property type="entry name" value="Histone-like protein H-NS, C-terminal domain"/>
    <property type="match status" value="2"/>
</dbReference>
<accession>A0ABU8VM89</accession>
<comment type="caution">
    <text evidence="7">The sequence shown here is derived from an EMBL/GenBank/DDBJ whole genome shotgun (WGS) entry which is preliminary data.</text>
</comment>
<keyword evidence="3" id="KW-0963">Cytoplasm</keyword>